<dbReference type="EC" id="5.1.1.1" evidence="4"/>
<evidence type="ECO:0000256" key="1">
    <source>
        <dbReference type="ARBA" id="ARBA00001933"/>
    </source>
</evidence>
<comment type="cofactor">
    <cofactor evidence="1 4 5">
        <name>pyridoxal 5'-phosphate</name>
        <dbReference type="ChEBI" id="CHEBI:597326"/>
    </cofactor>
</comment>
<dbReference type="InterPro" id="IPR009006">
    <property type="entry name" value="Ala_racemase/Decarboxylase_C"/>
</dbReference>
<accession>A0A3A6P9S4</accession>
<dbReference type="PANTHER" id="PTHR30511:SF0">
    <property type="entry name" value="ALANINE RACEMASE, CATABOLIC-RELATED"/>
    <property type="match status" value="1"/>
</dbReference>
<gene>
    <name evidence="8" type="primary">alr</name>
    <name evidence="8" type="ORF">D3P09_25590</name>
</gene>
<comment type="pathway">
    <text evidence="4">Amino-acid biosynthesis; D-alanine biosynthesis; D-alanine from L-alanine: step 1/1.</text>
</comment>
<dbReference type="Gene3D" id="2.40.37.10">
    <property type="entry name" value="Lyase, Ornithine Decarboxylase, Chain A, domain 1"/>
    <property type="match status" value="1"/>
</dbReference>
<protein>
    <recommendedName>
        <fullName evidence="4">Alanine racemase</fullName>
        <ecNumber evidence="4">5.1.1.1</ecNumber>
    </recommendedName>
</protein>
<evidence type="ECO:0000313" key="8">
    <source>
        <dbReference type="EMBL" id="RJX36887.1"/>
    </source>
</evidence>
<dbReference type="GO" id="GO:0030170">
    <property type="term" value="F:pyridoxal phosphate binding"/>
    <property type="evidence" value="ECO:0007669"/>
    <property type="project" value="UniProtKB-UniRule"/>
</dbReference>
<dbReference type="UniPathway" id="UPA00042">
    <property type="reaction ID" value="UER00497"/>
</dbReference>
<dbReference type="GO" id="GO:0009252">
    <property type="term" value="P:peptidoglycan biosynthetic process"/>
    <property type="evidence" value="ECO:0007669"/>
    <property type="project" value="TreeGrafter"/>
</dbReference>
<dbReference type="RefSeq" id="WP_120114282.1">
    <property type="nucleotide sequence ID" value="NZ_QXQB01000008.1"/>
</dbReference>
<dbReference type="Pfam" id="PF01168">
    <property type="entry name" value="Ala_racemase_N"/>
    <property type="match status" value="1"/>
</dbReference>
<dbReference type="InterPro" id="IPR001608">
    <property type="entry name" value="Ala_racemase_N"/>
</dbReference>
<evidence type="ECO:0000256" key="2">
    <source>
        <dbReference type="ARBA" id="ARBA00022898"/>
    </source>
</evidence>
<dbReference type="HAMAP" id="MF_01201">
    <property type="entry name" value="Ala_racemase"/>
    <property type="match status" value="1"/>
</dbReference>
<proteinExistence type="inferred from homology"/>
<dbReference type="SUPFAM" id="SSF51419">
    <property type="entry name" value="PLP-binding barrel"/>
    <property type="match status" value="1"/>
</dbReference>
<feature type="active site" description="Proton acceptor; specific for L-alanine" evidence="4">
    <location>
        <position position="263"/>
    </location>
</feature>
<dbReference type="EMBL" id="QXQB01000008">
    <property type="protein sequence ID" value="RJX36887.1"/>
    <property type="molecule type" value="Genomic_DNA"/>
</dbReference>
<dbReference type="AlphaFoldDB" id="A0A3A6P9S4"/>
<feature type="domain" description="Alanine racemase C-terminal" evidence="7">
    <location>
        <begin position="242"/>
        <end position="367"/>
    </location>
</feature>
<evidence type="ECO:0000313" key="9">
    <source>
        <dbReference type="Proteomes" id="UP000267798"/>
    </source>
</evidence>
<dbReference type="OrthoDB" id="9813814at2"/>
<feature type="active site" description="Proton acceptor; specific for D-alanine" evidence="4">
    <location>
        <position position="36"/>
    </location>
</feature>
<dbReference type="InterPro" id="IPR020622">
    <property type="entry name" value="Ala_racemase_pyridoxalP-BS"/>
</dbReference>
<evidence type="ECO:0000259" key="7">
    <source>
        <dbReference type="SMART" id="SM01005"/>
    </source>
</evidence>
<dbReference type="GO" id="GO:0030632">
    <property type="term" value="P:D-alanine biosynthetic process"/>
    <property type="evidence" value="ECO:0007669"/>
    <property type="project" value="UniProtKB-UniRule"/>
</dbReference>
<dbReference type="NCBIfam" id="TIGR00492">
    <property type="entry name" value="alr"/>
    <property type="match status" value="1"/>
</dbReference>
<dbReference type="Gene3D" id="3.20.20.10">
    <property type="entry name" value="Alanine racemase"/>
    <property type="match status" value="1"/>
</dbReference>
<dbReference type="GO" id="GO:0005829">
    <property type="term" value="C:cytosol"/>
    <property type="evidence" value="ECO:0007669"/>
    <property type="project" value="TreeGrafter"/>
</dbReference>
<dbReference type="Proteomes" id="UP000267798">
    <property type="component" value="Unassembled WGS sequence"/>
</dbReference>
<dbReference type="InterPro" id="IPR029066">
    <property type="entry name" value="PLP-binding_barrel"/>
</dbReference>
<dbReference type="InterPro" id="IPR000821">
    <property type="entry name" value="Ala_racemase"/>
</dbReference>
<dbReference type="GO" id="GO:0008784">
    <property type="term" value="F:alanine racemase activity"/>
    <property type="evidence" value="ECO:0007669"/>
    <property type="project" value="UniProtKB-UniRule"/>
</dbReference>
<name>A0A3A6P9S4_9BACL</name>
<reference evidence="8 9" key="1">
    <citation type="submission" date="2018-09" db="EMBL/GenBank/DDBJ databases">
        <title>Paenibacillus aracenensis nov. sp. isolated from a cave in southern Spain.</title>
        <authorList>
            <person name="Jurado V."/>
            <person name="Gutierrez-Patricio S."/>
            <person name="Gonzalez-Pimentel J.L."/>
            <person name="Miller A.Z."/>
            <person name="Laiz L."/>
            <person name="Saiz-Jimenez C."/>
        </authorList>
    </citation>
    <scope>NUCLEOTIDE SEQUENCE [LARGE SCALE GENOMIC DNA]</scope>
    <source>
        <strain evidence="8 9">JCM 19203</strain>
    </source>
</reference>
<evidence type="ECO:0000256" key="4">
    <source>
        <dbReference type="HAMAP-Rule" id="MF_01201"/>
    </source>
</evidence>
<dbReference type="PRINTS" id="PR00992">
    <property type="entry name" value="ALARACEMASE"/>
</dbReference>
<feature type="modified residue" description="N6-(pyridoxal phosphate)lysine" evidence="4 5">
    <location>
        <position position="36"/>
    </location>
</feature>
<organism evidence="8 9">
    <name type="scientific">Paenibacillus pinisoli</name>
    <dbReference type="NCBI Taxonomy" id="1276110"/>
    <lineage>
        <taxon>Bacteria</taxon>
        <taxon>Bacillati</taxon>
        <taxon>Bacillota</taxon>
        <taxon>Bacilli</taxon>
        <taxon>Bacillales</taxon>
        <taxon>Paenibacillaceae</taxon>
        <taxon>Paenibacillus</taxon>
    </lineage>
</organism>
<dbReference type="Pfam" id="PF00842">
    <property type="entry name" value="Ala_racemase_C"/>
    <property type="match status" value="1"/>
</dbReference>
<comment type="similarity">
    <text evidence="4">Belongs to the alanine racemase family.</text>
</comment>
<comment type="function">
    <text evidence="4">Catalyzes the interconversion of L-alanine and D-alanine. May also act on other amino acids.</text>
</comment>
<keyword evidence="2 4" id="KW-0663">Pyridoxal phosphate</keyword>
<dbReference type="InterPro" id="IPR011079">
    <property type="entry name" value="Ala_racemase_C"/>
</dbReference>
<feature type="binding site" evidence="4 6">
    <location>
        <position position="310"/>
    </location>
    <ligand>
        <name>substrate</name>
    </ligand>
</feature>
<evidence type="ECO:0000256" key="3">
    <source>
        <dbReference type="ARBA" id="ARBA00023235"/>
    </source>
</evidence>
<dbReference type="PANTHER" id="PTHR30511">
    <property type="entry name" value="ALANINE RACEMASE"/>
    <property type="match status" value="1"/>
</dbReference>
<dbReference type="SUPFAM" id="SSF50621">
    <property type="entry name" value="Alanine racemase C-terminal domain-like"/>
    <property type="match status" value="1"/>
</dbReference>
<evidence type="ECO:0000256" key="6">
    <source>
        <dbReference type="PIRSR" id="PIRSR600821-52"/>
    </source>
</evidence>
<comment type="caution">
    <text evidence="8">The sequence shown here is derived from an EMBL/GenBank/DDBJ whole genome shotgun (WGS) entry which is preliminary data.</text>
</comment>
<feature type="binding site" evidence="4 6">
    <location>
        <position position="135"/>
    </location>
    <ligand>
        <name>substrate</name>
    </ligand>
</feature>
<dbReference type="FunFam" id="3.20.20.10:FF:000002">
    <property type="entry name" value="Alanine racemase"/>
    <property type="match status" value="1"/>
</dbReference>
<keyword evidence="9" id="KW-1185">Reference proteome</keyword>
<dbReference type="CDD" id="cd00430">
    <property type="entry name" value="PLPDE_III_AR"/>
    <property type="match status" value="1"/>
</dbReference>
<dbReference type="PROSITE" id="PS00395">
    <property type="entry name" value="ALANINE_RACEMASE"/>
    <property type="match status" value="1"/>
</dbReference>
<keyword evidence="3 4" id="KW-0413">Isomerase</keyword>
<dbReference type="SMART" id="SM01005">
    <property type="entry name" value="Ala_racemase_C"/>
    <property type="match status" value="1"/>
</dbReference>
<comment type="catalytic activity">
    <reaction evidence="4">
        <text>L-alanine = D-alanine</text>
        <dbReference type="Rhea" id="RHEA:20249"/>
        <dbReference type="ChEBI" id="CHEBI:57416"/>
        <dbReference type="ChEBI" id="CHEBI:57972"/>
        <dbReference type="EC" id="5.1.1.1"/>
    </reaction>
</comment>
<evidence type="ECO:0000256" key="5">
    <source>
        <dbReference type="PIRSR" id="PIRSR600821-50"/>
    </source>
</evidence>
<sequence length="368" mass="41282">MYRDTRAEVNLGAIRENTAVIRRLMPEGTRLMAVVKGDGYGHGSVESARAAVQGGADQLAVAYLEEALQLRSKGIELPILILTPIHPSEVMLAVRHQLMVTVTHAEWFRQIGSHRDQRCKEKLKVHVKADTGLGRIGLRTREEWDELVPWLQWDFVEVEGFYTHFATSAREDTAFLKKQHGKFLEMKEWCRASGVEVHQYHCAGSNAALRFPELAMDMVRIGAALFGFYPEALVPDIQLRPALSLYSKLIQVKRLRQGECIGYDNSYVASGDEWIGTVPIGYGDGWSQSMQGSEILVEGRRAEVVGKICMDQLMIRLDRKYDTGTEVVLIGSQGEDRITVRELALHAGTVPQEISTLLSGRVERNYAD</sequence>